<reference evidence="2 3" key="1">
    <citation type="submission" date="2021-04" db="EMBL/GenBank/DDBJ databases">
        <title>Genomics, taxonomy and metabolism of representatives of sulfur bacteria of the genus Thiothrix: Thiothrix fructosivorans QT, Thiothrix unzii A1T and three new species, Thiothrix subterranea sp. nov., Thiothrix litoralis sp. nov. and 'Candidatus Thiothrix anitrata' sp. nov.</title>
        <authorList>
            <person name="Ravin N.V."/>
            <person name="Smolyakov D."/>
            <person name="Rudenko T.S."/>
            <person name="Mardanov A.V."/>
            <person name="Beletsky A.V."/>
            <person name="Markov N.D."/>
            <person name="Fomenkov A.I."/>
            <person name="Roberts R.J."/>
            <person name="Karnachuk O.V."/>
            <person name="Novikov A."/>
            <person name="Grabovich M.Y."/>
        </authorList>
    </citation>
    <scope>NUCLEOTIDE SEQUENCE [LARGE SCALE GENOMIC DNA]</scope>
    <source>
        <strain evidence="2 3">AS</strain>
    </source>
</reference>
<dbReference type="Pfam" id="PF13676">
    <property type="entry name" value="TIR_2"/>
    <property type="match status" value="1"/>
</dbReference>
<keyword evidence="3" id="KW-1185">Reference proteome</keyword>
<name>A0ABX7WSD9_9GAMM</name>
<proteinExistence type="predicted"/>
<dbReference type="InterPro" id="IPR000157">
    <property type="entry name" value="TIR_dom"/>
</dbReference>
<evidence type="ECO:0000259" key="1">
    <source>
        <dbReference type="PROSITE" id="PS50104"/>
    </source>
</evidence>
<dbReference type="Gene3D" id="3.40.50.10140">
    <property type="entry name" value="Toll/interleukin-1 receptor homology (TIR) domain"/>
    <property type="match status" value="1"/>
</dbReference>
<evidence type="ECO:0000313" key="3">
    <source>
        <dbReference type="Proteomes" id="UP000672039"/>
    </source>
</evidence>
<dbReference type="EMBL" id="CP072801">
    <property type="protein sequence ID" value="QTR46796.1"/>
    <property type="molecule type" value="Genomic_DNA"/>
</dbReference>
<keyword evidence="2" id="KW-0675">Receptor</keyword>
<organism evidence="2 3">
    <name type="scientific">Thiothrix litoralis</name>
    <dbReference type="NCBI Taxonomy" id="2891210"/>
    <lineage>
        <taxon>Bacteria</taxon>
        <taxon>Pseudomonadati</taxon>
        <taxon>Pseudomonadota</taxon>
        <taxon>Gammaproteobacteria</taxon>
        <taxon>Thiotrichales</taxon>
        <taxon>Thiotrichaceae</taxon>
        <taxon>Thiothrix</taxon>
    </lineage>
</organism>
<dbReference type="InterPro" id="IPR035897">
    <property type="entry name" value="Toll_tir_struct_dom_sf"/>
</dbReference>
<accession>A0ABX7WSD9</accession>
<dbReference type="Proteomes" id="UP000672039">
    <property type="component" value="Chromosome"/>
</dbReference>
<dbReference type="RefSeq" id="WP_210223118.1">
    <property type="nucleotide sequence ID" value="NZ_CP072801.1"/>
</dbReference>
<feature type="domain" description="TIR" evidence="1">
    <location>
        <begin position="1"/>
        <end position="123"/>
    </location>
</feature>
<gene>
    <name evidence="2" type="ORF">J9253_02265</name>
</gene>
<evidence type="ECO:0000313" key="2">
    <source>
        <dbReference type="EMBL" id="QTR46796.1"/>
    </source>
</evidence>
<sequence>MIFISYSWVDKKFAHRFAEFLHRSGNNIWIDYLSLDLNKPIKKQLFLAVKKSNYMILIRSTAAMNSRWVRYELKQAKKLGVNIVDLPIDFLKKHLILQELAELQANLLLLEQAETTDTDVVTH</sequence>
<dbReference type="SUPFAM" id="SSF52200">
    <property type="entry name" value="Toll/Interleukin receptor TIR domain"/>
    <property type="match status" value="1"/>
</dbReference>
<protein>
    <submittedName>
        <fullName evidence="2">Toll/interleukin-1 receptor domain-containing protein</fullName>
    </submittedName>
</protein>
<dbReference type="PROSITE" id="PS50104">
    <property type="entry name" value="TIR"/>
    <property type="match status" value="1"/>
</dbReference>